<keyword evidence="5" id="KW-1185">Reference proteome</keyword>
<dbReference type="Pfam" id="PF00326">
    <property type="entry name" value="Peptidase_S9"/>
    <property type="match status" value="1"/>
</dbReference>
<evidence type="ECO:0000256" key="2">
    <source>
        <dbReference type="SAM" id="MobiDB-lite"/>
    </source>
</evidence>
<evidence type="ECO:0000259" key="3">
    <source>
        <dbReference type="Pfam" id="PF00326"/>
    </source>
</evidence>
<dbReference type="GO" id="GO:0006508">
    <property type="term" value="P:proteolysis"/>
    <property type="evidence" value="ECO:0007669"/>
    <property type="project" value="InterPro"/>
</dbReference>
<gene>
    <name evidence="4" type="ORF">C484_03389</name>
</gene>
<name>M0ABW6_9EURY</name>
<dbReference type="AlphaFoldDB" id="M0ABW6"/>
<dbReference type="Proteomes" id="UP000011648">
    <property type="component" value="Unassembled WGS sequence"/>
</dbReference>
<dbReference type="Gene3D" id="3.40.50.1820">
    <property type="entry name" value="alpha/beta hydrolase"/>
    <property type="match status" value="1"/>
</dbReference>
<dbReference type="InterPro" id="IPR029058">
    <property type="entry name" value="AB_hydrolase_fold"/>
</dbReference>
<dbReference type="Gene3D" id="2.120.10.30">
    <property type="entry name" value="TolB, C-terminal domain"/>
    <property type="match status" value="2"/>
</dbReference>
<evidence type="ECO:0000313" key="4">
    <source>
        <dbReference type="EMBL" id="ELY95999.1"/>
    </source>
</evidence>
<organism evidence="4 5">
    <name type="scientific">Natrialba taiwanensis DSM 12281</name>
    <dbReference type="NCBI Taxonomy" id="1230458"/>
    <lineage>
        <taxon>Archaea</taxon>
        <taxon>Methanobacteriati</taxon>
        <taxon>Methanobacteriota</taxon>
        <taxon>Stenosarchaea group</taxon>
        <taxon>Halobacteria</taxon>
        <taxon>Halobacteriales</taxon>
        <taxon>Natrialbaceae</taxon>
        <taxon>Natrialba</taxon>
    </lineage>
</organism>
<evidence type="ECO:0000256" key="1">
    <source>
        <dbReference type="ARBA" id="ARBA00022801"/>
    </source>
</evidence>
<dbReference type="EMBL" id="AOIL01000012">
    <property type="protein sequence ID" value="ELY95999.1"/>
    <property type="molecule type" value="Genomic_DNA"/>
</dbReference>
<feature type="domain" description="Peptidase S9 prolyl oligopeptidase catalytic" evidence="3">
    <location>
        <begin position="451"/>
        <end position="667"/>
    </location>
</feature>
<reference evidence="4 5" key="1">
    <citation type="journal article" date="2014" name="PLoS Genet.">
        <title>Phylogenetically driven sequencing of extremely halophilic archaea reveals strategies for static and dynamic osmo-response.</title>
        <authorList>
            <person name="Becker E.A."/>
            <person name="Seitzer P.M."/>
            <person name="Tritt A."/>
            <person name="Larsen D."/>
            <person name="Krusor M."/>
            <person name="Yao A.I."/>
            <person name="Wu D."/>
            <person name="Madern D."/>
            <person name="Eisen J.A."/>
            <person name="Darling A.E."/>
            <person name="Facciotti M.T."/>
        </authorList>
    </citation>
    <scope>NUCLEOTIDE SEQUENCE [LARGE SCALE GENOMIC DNA]</scope>
    <source>
        <strain evidence="4 5">DSM 12281</strain>
    </source>
</reference>
<sequence>MHTKNMDETDPLEALASLPTIAHPTLSPDGRDVAFYYDTTGCNELHVLDTETGEYERWSDGDVPRNARWFLRWDADGDRVFFHRDDGGDEQNDIYALSRDGTVESVVELDGQATLQDVSADGETLLVNTNKDGQMNVYRYDRPADEFSKLTDYERAARNPLFSPSDDRIAYATNETDDFDNLDVYVANADGSEPRNLDLGEVGAESFPVAWSSGGDGHGNGGEDGTERGDPDGNSTHLLVIDNTPDLGRAGIVTFEDTSAGAGVGVGADAGTDIDTDGDATVTWYGDGEFEESAVAFLPDDRFLALRTRDAQTVPVVYDVASGDGRELDVPAGVTTVGHPGRRGVSIDENRLLLQHTSPTSRPELLAYDLETDMFETLLEAEYGPFAPDEFADAEYITVRSDGVPETPAAAVDHEPTTELEIGALLYDSGERPSPLVVNPHGGPRARDEKSFNLYTQVLVQQGFSVLQVNYRGSTGRGREFVEHLLDDWGGAEQGDVATAAEHVLETREWLDPDRVVVFGGSYGGYSAYWQAVQYPDLYDAAIAWIGLTDLEEQYETTMPHYRTELMEKYLGTPAENPDLYEERSPITHADNLAAPLLMVHGVNDSRVPVSQARLFRDELESLGYETSPAGSIEYRELGEEGHASTDQRQQLRTFELLADFLERRVGEAR</sequence>
<dbReference type="PANTHER" id="PTHR42776">
    <property type="entry name" value="SERINE PEPTIDASE S9 FAMILY MEMBER"/>
    <property type="match status" value="1"/>
</dbReference>
<dbReference type="GO" id="GO:0004252">
    <property type="term" value="F:serine-type endopeptidase activity"/>
    <property type="evidence" value="ECO:0007669"/>
    <property type="project" value="TreeGrafter"/>
</dbReference>
<dbReference type="PATRIC" id="fig|1230458.4.peg.674"/>
<comment type="caution">
    <text evidence="4">The sequence shown here is derived from an EMBL/GenBank/DDBJ whole genome shotgun (WGS) entry which is preliminary data.</text>
</comment>
<feature type="compositionally biased region" description="Gly residues" evidence="2">
    <location>
        <begin position="214"/>
        <end position="223"/>
    </location>
</feature>
<dbReference type="InterPro" id="IPR001375">
    <property type="entry name" value="Peptidase_S9_cat"/>
</dbReference>
<dbReference type="InterPro" id="IPR011042">
    <property type="entry name" value="6-blade_b-propeller_TolB-like"/>
</dbReference>
<accession>M0ABW6</accession>
<protein>
    <submittedName>
        <fullName evidence="4">Peptidase S9 prolyl oligopeptidase active site domain-containing protein</fullName>
    </submittedName>
</protein>
<proteinExistence type="predicted"/>
<dbReference type="SUPFAM" id="SSF53474">
    <property type="entry name" value="alpha/beta-Hydrolases"/>
    <property type="match status" value="1"/>
</dbReference>
<keyword evidence="1" id="KW-0378">Hydrolase</keyword>
<feature type="region of interest" description="Disordered" evidence="2">
    <location>
        <begin position="208"/>
        <end position="234"/>
    </location>
</feature>
<dbReference type="STRING" id="1230458.C484_03389"/>
<dbReference type="PANTHER" id="PTHR42776:SF27">
    <property type="entry name" value="DIPEPTIDYL PEPTIDASE FAMILY MEMBER 6"/>
    <property type="match status" value="1"/>
</dbReference>
<evidence type="ECO:0000313" key="5">
    <source>
        <dbReference type="Proteomes" id="UP000011648"/>
    </source>
</evidence>
<dbReference type="SUPFAM" id="SSF82171">
    <property type="entry name" value="DPP6 N-terminal domain-like"/>
    <property type="match status" value="1"/>
</dbReference>